<dbReference type="AlphaFoldDB" id="G7IJQ4"/>
<evidence type="ECO:0000313" key="2">
    <source>
        <dbReference type="EMBL" id="AES66924.1"/>
    </source>
</evidence>
<dbReference type="EnsemblPlants" id="AES66924">
    <property type="protein sequence ID" value="AES66924"/>
    <property type="gene ID" value="MTR_2g083460"/>
</dbReference>
<sequence length="90" mass="9968">MCGTVCLCACDIIPCCLRLPCAMCLYAWKRRPLLNFLHRSSLKNKQNQLPTRSWAPRRLESHTGVPKAARNVVPGAHGTSVWAPEAAPQV</sequence>
<dbReference type="Proteomes" id="UP000002051">
    <property type="component" value="Chromosome 2"/>
</dbReference>
<evidence type="ECO:0000313" key="4">
    <source>
        <dbReference type="Proteomes" id="UP000002051"/>
    </source>
</evidence>
<keyword evidence="1" id="KW-0732">Signal</keyword>
<dbReference type="EMBL" id="CM001218">
    <property type="protein sequence ID" value="AES66924.1"/>
    <property type="molecule type" value="Genomic_DNA"/>
</dbReference>
<evidence type="ECO:0008006" key="5">
    <source>
        <dbReference type="Google" id="ProtNLM"/>
    </source>
</evidence>
<evidence type="ECO:0000313" key="3">
    <source>
        <dbReference type="EnsemblPlants" id="AES66924"/>
    </source>
</evidence>
<protein>
    <recommendedName>
        <fullName evidence="5">Transmembrane protein</fullName>
    </recommendedName>
</protein>
<dbReference type="PaxDb" id="3880-AES66924"/>
<reference evidence="2 4" key="1">
    <citation type="journal article" date="2011" name="Nature">
        <title>The Medicago genome provides insight into the evolution of rhizobial symbioses.</title>
        <authorList>
            <person name="Young N.D."/>
            <person name="Debelle F."/>
            <person name="Oldroyd G.E."/>
            <person name="Geurts R."/>
            <person name="Cannon S.B."/>
            <person name="Udvardi M.K."/>
            <person name="Benedito V.A."/>
            <person name="Mayer K.F."/>
            <person name="Gouzy J."/>
            <person name="Schoof H."/>
            <person name="Van de Peer Y."/>
            <person name="Proost S."/>
            <person name="Cook D.R."/>
            <person name="Meyers B.C."/>
            <person name="Spannagl M."/>
            <person name="Cheung F."/>
            <person name="De Mita S."/>
            <person name="Krishnakumar V."/>
            <person name="Gundlach H."/>
            <person name="Zhou S."/>
            <person name="Mudge J."/>
            <person name="Bharti A.K."/>
            <person name="Murray J.D."/>
            <person name="Naoumkina M.A."/>
            <person name="Rosen B."/>
            <person name="Silverstein K.A."/>
            <person name="Tang H."/>
            <person name="Rombauts S."/>
            <person name="Zhao P.X."/>
            <person name="Zhou P."/>
            <person name="Barbe V."/>
            <person name="Bardou P."/>
            <person name="Bechner M."/>
            <person name="Bellec A."/>
            <person name="Berger A."/>
            <person name="Berges H."/>
            <person name="Bidwell S."/>
            <person name="Bisseling T."/>
            <person name="Choisne N."/>
            <person name="Couloux A."/>
            <person name="Denny R."/>
            <person name="Deshpande S."/>
            <person name="Dai X."/>
            <person name="Doyle J.J."/>
            <person name="Dudez A.M."/>
            <person name="Farmer A.D."/>
            <person name="Fouteau S."/>
            <person name="Franken C."/>
            <person name="Gibelin C."/>
            <person name="Gish J."/>
            <person name="Goldstein S."/>
            <person name="Gonzalez A.J."/>
            <person name="Green P.J."/>
            <person name="Hallab A."/>
            <person name="Hartog M."/>
            <person name="Hua A."/>
            <person name="Humphray S.J."/>
            <person name="Jeong D.H."/>
            <person name="Jing Y."/>
            <person name="Jocker A."/>
            <person name="Kenton S.M."/>
            <person name="Kim D.J."/>
            <person name="Klee K."/>
            <person name="Lai H."/>
            <person name="Lang C."/>
            <person name="Lin S."/>
            <person name="Macmil S.L."/>
            <person name="Magdelenat G."/>
            <person name="Matthews L."/>
            <person name="McCorrison J."/>
            <person name="Monaghan E.L."/>
            <person name="Mun J.H."/>
            <person name="Najar F.Z."/>
            <person name="Nicholson C."/>
            <person name="Noirot C."/>
            <person name="O'Bleness M."/>
            <person name="Paule C.R."/>
            <person name="Poulain J."/>
            <person name="Prion F."/>
            <person name="Qin B."/>
            <person name="Qu C."/>
            <person name="Retzel E.F."/>
            <person name="Riddle C."/>
            <person name="Sallet E."/>
            <person name="Samain S."/>
            <person name="Samson N."/>
            <person name="Sanders I."/>
            <person name="Saurat O."/>
            <person name="Scarpelli C."/>
            <person name="Schiex T."/>
            <person name="Segurens B."/>
            <person name="Severin A.J."/>
            <person name="Sherrier D.J."/>
            <person name="Shi R."/>
            <person name="Sims S."/>
            <person name="Singer S.R."/>
            <person name="Sinharoy S."/>
            <person name="Sterck L."/>
            <person name="Viollet A."/>
            <person name="Wang B.B."/>
            <person name="Wang K."/>
            <person name="Wang M."/>
            <person name="Wang X."/>
            <person name="Warfsmann J."/>
            <person name="Weissenbach J."/>
            <person name="White D.D."/>
            <person name="White J.D."/>
            <person name="Wiley G.B."/>
            <person name="Wincker P."/>
            <person name="Xing Y."/>
            <person name="Yang L."/>
            <person name="Yao Z."/>
            <person name="Ying F."/>
            <person name="Zhai J."/>
            <person name="Zhou L."/>
            <person name="Zuber A."/>
            <person name="Denarie J."/>
            <person name="Dixon R.A."/>
            <person name="May G.D."/>
            <person name="Schwartz D.C."/>
            <person name="Rogers J."/>
            <person name="Quetier F."/>
            <person name="Town C.D."/>
            <person name="Roe B.A."/>
        </authorList>
    </citation>
    <scope>NUCLEOTIDE SEQUENCE [LARGE SCALE GENOMIC DNA]</scope>
    <source>
        <strain evidence="2">A17</strain>
        <strain evidence="3 4">cv. Jemalong A17</strain>
    </source>
</reference>
<name>G7IJQ4_MEDTR</name>
<keyword evidence="4" id="KW-1185">Reference proteome</keyword>
<accession>G7IJQ4</accession>
<proteinExistence type="predicted"/>
<organism evidence="2 4">
    <name type="scientific">Medicago truncatula</name>
    <name type="common">Barrel medic</name>
    <name type="synonym">Medicago tribuloides</name>
    <dbReference type="NCBI Taxonomy" id="3880"/>
    <lineage>
        <taxon>Eukaryota</taxon>
        <taxon>Viridiplantae</taxon>
        <taxon>Streptophyta</taxon>
        <taxon>Embryophyta</taxon>
        <taxon>Tracheophyta</taxon>
        <taxon>Spermatophyta</taxon>
        <taxon>Magnoliopsida</taxon>
        <taxon>eudicotyledons</taxon>
        <taxon>Gunneridae</taxon>
        <taxon>Pentapetalae</taxon>
        <taxon>rosids</taxon>
        <taxon>fabids</taxon>
        <taxon>Fabales</taxon>
        <taxon>Fabaceae</taxon>
        <taxon>Papilionoideae</taxon>
        <taxon>50 kb inversion clade</taxon>
        <taxon>NPAAA clade</taxon>
        <taxon>Hologalegina</taxon>
        <taxon>IRL clade</taxon>
        <taxon>Trifolieae</taxon>
        <taxon>Medicago</taxon>
    </lineage>
</organism>
<reference evidence="2 4" key="2">
    <citation type="journal article" date="2014" name="BMC Genomics">
        <title>An improved genome release (version Mt4.0) for the model legume Medicago truncatula.</title>
        <authorList>
            <person name="Tang H."/>
            <person name="Krishnakumar V."/>
            <person name="Bidwell S."/>
            <person name="Rosen B."/>
            <person name="Chan A."/>
            <person name="Zhou S."/>
            <person name="Gentzbittel L."/>
            <person name="Childs K.L."/>
            <person name="Yandell M."/>
            <person name="Gundlach H."/>
            <person name="Mayer K.F."/>
            <person name="Schwartz D.C."/>
            <person name="Town C.D."/>
        </authorList>
    </citation>
    <scope>GENOME REANNOTATION</scope>
    <source>
        <strain evidence="3 4">cv. Jemalong A17</strain>
    </source>
</reference>
<evidence type="ECO:0000256" key="1">
    <source>
        <dbReference type="SAM" id="SignalP"/>
    </source>
</evidence>
<dbReference type="HOGENOM" id="CLU_2444159_0_0_1"/>
<gene>
    <name evidence="2" type="ordered locus">MTR_2g083460</name>
</gene>
<feature type="signal peptide" evidence="1">
    <location>
        <begin position="1"/>
        <end position="18"/>
    </location>
</feature>
<feature type="chain" id="PRO_5014572254" description="Transmembrane protein" evidence="1">
    <location>
        <begin position="19"/>
        <end position="90"/>
    </location>
</feature>
<reference evidence="3" key="3">
    <citation type="submission" date="2015-04" db="UniProtKB">
        <authorList>
            <consortium name="EnsemblPlants"/>
        </authorList>
    </citation>
    <scope>IDENTIFICATION</scope>
    <source>
        <strain evidence="3">cv. Jemalong A17</strain>
    </source>
</reference>